<keyword evidence="1" id="KW-0812">Transmembrane</keyword>
<proteinExistence type="predicted"/>
<dbReference type="EMBL" id="JAXLPB010000004">
    <property type="protein sequence ID" value="MDY8110324.1"/>
    <property type="molecule type" value="Genomic_DNA"/>
</dbReference>
<feature type="non-terminal residue" evidence="3">
    <location>
        <position position="95"/>
    </location>
</feature>
<dbReference type="InterPro" id="IPR028087">
    <property type="entry name" value="Tad_N"/>
</dbReference>
<protein>
    <submittedName>
        <fullName evidence="3">Pilus assembly protein TadG-related protein</fullName>
    </submittedName>
</protein>
<name>A0ABU5I4M5_9HYPH</name>
<organism evidence="3 4">
    <name type="scientific">Fulvimarina uroteuthidis</name>
    <dbReference type="NCBI Taxonomy" id="3098149"/>
    <lineage>
        <taxon>Bacteria</taxon>
        <taxon>Pseudomonadati</taxon>
        <taxon>Pseudomonadota</taxon>
        <taxon>Alphaproteobacteria</taxon>
        <taxon>Hyphomicrobiales</taxon>
        <taxon>Aurantimonadaceae</taxon>
        <taxon>Fulvimarina</taxon>
    </lineage>
</organism>
<evidence type="ECO:0000313" key="4">
    <source>
        <dbReference type="Proteomes" id="UP001294412"/>
    </source>
</evidence>
<evidence type="ECO:0000313" key="3">
    <source>
        <dbReference type="EMBL" id="MDY8110324.1"/>
    </source>
</evidence>
<dbReference type="Proteomes" id="UP001294412">
    <property type="component" value="Unassembled WGS sequence"/>
</dbReference>
<feature type="domain" description="Putative Flp pilus-assembly TadG-like N-terminal" evidence="2">
    <location>
        <begin position="18"/>
        <end position="55"/>
    </location>
</feature>
<keyword evidence="1" id="KW-1133">Transmembrane helix</keyword>
<comment type="caution">
    <text evidence="3">The sequence shown here is derived from an EMBL/GenBank/DDBJ whole genome shotgun (WGS) entry which is preliminary data.</text>
</comment>
<gene>
    <name evidence="3" type="ORF">U0C82_14365</name>
</gene>
<keyword evidence="1" id="KW-0472">Membrane</keyword>
<reference evidence="3 4" key="1">
    <citation type="submission" date="2023-12" db="EMBL/GenBank/DDBJ databases">
        <title>Description of Novel Strain Fulvimarina sp. 2208YS6-2-32 isolated from Uroteuthis (Photololigo) edulis.</title>
        <authorList>
            <person name="Park J.-S."/>
        </authorList>
    </citation>
    <scope>NUCLEOTIDE SEQUENCE [LARGE SCALE GENOMIC DNA]</scope>
    <source>
        <strain evidence="3 4">2208YS6-2-32</strain>
    </source>
</reference>
<keyword evidence="4" id="KW-1185">Reference proteome</keyword>
<evidence type="ECO:0000259" key="2">
    <source>
        <dbReference type="Pfam" id="PF13400"/>
    </source>
</evidence>
<dbReference type="Pfam" id="PF13400">
    <property type="entry name" value="Tad"/>
    <property type="match status" value="1"/>
</dbReference>
<feature type="transmembrane region" description="Helical" evidence="1">
    <location>
        <begin position="20"/>
        <end position="43"/>
    </location>
</feature>
<dbReference type="RefSeq" id="WP_322187828.1">
    <property type="nucleotide sequence ID" value="NZ_JAXLPB010000004.1"/>
</dbReference>
<sequence>MSTSLSRHLGRYRLAKGGNVAFIFALVLPILVTAVGGAVDYGAFAMRKGSSQHAAVDFQAELTRVFHREVTRLQFTLRGSCLGQGMCVLLLRAVD</sequence>
<evidence type="ECO:0000256" key="1">
    <source>
        <dbReference type="SAM" id="Phobius"/>
    </source>
</evidence>
<accession>A0ABU5I4M5</accession>